<accession>A0ABQ5JKH2</accession>
<evidence type="ECO:0000313" key="2">
    <source>
        <dbReference type="Proteomes" id="UP001628078"/>
    </source>
</evidence>
<dbReference type="EMBL" id="BQXO01000001">
    <property type="protein sequence ID" value="GKT04824.1"/>
    <property type="molecule type" value="Genomic_DNA"/>
</dbReference>
<dbReference type="SUPFAM" id="SSF56784">
    <property type="entry name" value="HAD-like"/>
    <property type="match status" value="1"/>
</dbReference>
<dbReference type="Pfam" id="PF13242">
    <property type="entry name" value="Hydrolase_like"/>
    <property type="match status" value="1"/>
</dbReference>
<dbReference type="InterPro" id="IPR023214">
    <property type="entry name" value="HAD_sf"/>
</dbReference>
<dbReference type="InterPro" id="IPR036412">
    <property type="entry name" value="HAD-like_sf"/>
</dbReference>
<dbReference type="InterPro" id="IPR010021">
    <property type="entry name" value="PGPP1/Gep4"/>
</dbReference>
<comment type="caution">
    <text evidence="1">The sequence shown here is derived from an EMBL/GenBank/DDBJ whole genome shotgun (WGS) entry which is preliminary data.</text>
</comment>
<dbReference type="NCBIfam" id="TIGR01668">
    <property type="entry name" value="YqeG_hyp_ppase"/>
    <property type="match status" value="1"/>
</dbReference>
<dbReference type="CDD" id="cd16416">
    <property type="entry name" value="HAD_BsYqeG-like"/>
    <property type="match status" value="1"/>
</dbReference>
<reference evidence="1 2" key="1">
    <citation type="submission" date="2022-03" db="EMBL/GenBank/DDBJ databases">
        <title>Draft genome sequence of Furfurilactobacillus curtus JCM 31185.</title>
        <authorList>
            <person name="Suzuki S."/>
            <person name="Endo A."/>
            <person name="Kajikawa A."/>
        </authorList>
    </citation>
    <scope>NUCLEOTIDE SEQUENCE [LARGE SCALE GENOMIC DNA]</scope>
    <source>
        <strain evidence="1 2">JCM 31185</strain>
    </source>
</reference>
<dbReference type="Gene3D" id="3.40.50.1000">
    <property type="entry name" value="HAD superfamily/HAD-like"/>
    <property type="match status" value="1"/>
</dbReference>
<proteinExistence type="predicted"/>
<organism evidence="1 2">
    <name type="scientific">Furfurilactobacillus curtus</name>
    <dbReference type="NCBI Taxonomy" id="1746200"/>
    <lineage>
        <taxon>Bacteria</taxon>
        <taxon>Bacillati</taxon>
        <taxon>Bacillota</taxon>
        <taxon>Bacilli</taxon>
        <taxon>Lactobacillales</taxon>
        <taxon>Lactobacillaceae</taxon>
        <taxon>Furfurilactobacillus</taxon>
    </lineage>
</organism>
<dbReference type="RefSeq" id="WP_407882050.1">
    <property type="nucleotide sequence ID" value="NZ_BQXO01000001.1"/>
</dbReference>
<dbReference type="Proteomes" id="UP001628078">
    <property type="component" value="Unassembled WGS sequence"/>
</dbReference>
<keyword evidence="2" id="KW-1185">Reference proteome</keyword>
<sequence>MVAQFKPTWMISAIYNITPEQLNRAGIKTILTDLDNTLIAWNNPDGTPQLREWLALMNQHGIQVVVVSNNSAKRISHAVAALGLPFVSRALKPFTRGIRQAKRRYHLTNDDVVMIGDQLMTDIWAANHAHVRSILVKPLIETDKWDTRINRFFERFVMRRLLKIYPNLTWQEELR</sequence>
<gene>
    <name evidence="1" type="ORF">JCM31185_01130</name>
</gene>
<evidence type="ECO:0000313" key="1">
    <source>
        <dbReference type="EMBL" id="GKT04824.1"/>
    </source>
</evidence>
<dbReference type="NCBIfam" id="TIGR01662">
    <property type="entry name" value="HAD-SF-IIIA"/>
    <property type="match status" value="1"/>
</dbReference>
<protein>
    <submittedName>
        <fullName evidence="1">Haloacid dehalogenase</fullName>
    </submittedName>
</protein>
<dbReference type="InterPro" id="IPR006549">
    <property type="entry name" value="HAD-SF_hydro_IIIA"/>
</dbReference>
<name>A0ABQ5JKH2_9LACO</name>